<dbReference type="RefSeq" id="XP_011129247.1">
    <property type="nucleotide sequence ID" value="XM_011130945.1"/>
</dbReference>
<gene>
    <name evidence="1" type="ORF">GNI_034740</name>
</gene>
<dbReference type="GeneID" id="22911367"/>
<comment type="caution">
    <text evidence="1">The sequence shown here is derived from an EMBL/GenBank/DDBJ whole genome shotgun (WGS) entry which is preliminary data.</text>
</comment>
<proteinExistence type="predicted"/>
<dbReference type="EMBL" id="AFNH02000267">
    <property type="protein sequence ID" value="EZG78561.1"/>
    <property type="molecule type" value="Genomic_DNA"/>
</dbReference>
<dbReference type="AlphaFoldDB" id="A0A023BB16"/>
<reference evidence="1" key="1">
    <citation type="submission" date="2013-12" db="EMBL/GenBank/DDBJ databases">
        <authorList>
            <person name="Omoto C.K."/>
            <person name="Sibley D."/>
            <person name="Venepally P."/>
            <person name="Hadjithomas M."/>
            <person name="Karamycheva S."/>
            <person name="Brunk B."/>
            <person name="Roos D."/>
            <person name="Caler E."/>
            <person name="Lorenzi H."/>
        </authorList>
    </citation>
    <scope>NUCLEOTIDE SEQUENCE</scope>
</reference>
<accession>A0A023BB16</accession>
<name>A0A023BB16_GRENI</name>
<evidence type="ECO:0000313" key="1">
    <source>
        <dbReference type="EMBL" id="EZG78561.1"/>
    </source>
</evidence>
<protein>
    <submittedName>
        <fullName evidence="1">Uncharacterized protein</fullName>
    </submittedName>
</protein>
<sequence length="305" mass="35109">MWGAKSSSSPILQEFLVAIGAVIPGLSSLEEMSESQQDLVDLYGKMREVVSSEYGEDQVMRVALSWKGNPWEDSVQTNWLKEVIDPPEAILKNLDMRDDYREWDLESSQIRALMDLWLPWVPFHVGVENFIRMTQAVEGSTTRTSADVQLDDGTIVSVKPYKHVEHPWWRDDAKSLAWRVTTPNNIQYHSSSRLSRFTENDEHDETNDDSRHMRTSVCLDEVEWLHSILGSYRYEQFANRFLRLIIDHGCSGFFTDGHAFNLVQGSQGLQWQTDIWIQEGDAQWPGRMQRDALDVLRTAFNGGPL</sequence>
<dbReference type="Proteomes" id="UP000019763">
    <property type="component" value="Unassembled WGS sequence"/>
</dbReference>
<organism evidence="1 2">
    <name type="scientific">Gregarina niphandrodes</name>
    <name type="common">Septate eugregarine</name>
    <dbReference type="NCBI Taxonomy" id="110365"/>
    <lineage>
        <taxon>Eukaryota</taxon>
        <taxon>Sar</taxon>
        <taxon>Alveolata</taxon>
        <taxon>Apicomplexa</taxon>
        <taxon>Conoidasida</taxon>
        <taxon>Gregarinasina</taxon>
        <taxon>Eugregarinorida</taxon>
        <taxon>Gregarinidae</taxon>
        <taxon>Gregarina</taxon>
    </lineage>
</organism>
<evidence type="ECO:0000313" key="2">
    <source>
        <dbReference type="Proteomes" id="UP000019763"/>
    </source>
</evidence>
<keyword evidence="2" id="KW-1185">Reference proteome</keyword>
<dbReference type="VEuPathDB" id="CryptoDB:GNI_034740"/>